<evidence type="ECO:0000256" key="5">
    <source>
        <dbReference type="ARBA" id="ARBA00022842"/>
    </source>
</evidence>
<keyword evidence="5" id="KW-0460">Magnesium</keyword>
<dbReference type="RefSeq" id="WP_141337842.1">
    <property type="nucleotide sequence ID" value="NZ_JBHMAX010000007.1"/>
</dbReference>
<organism evidence="7 8">
    <name type="scientific">Ornithinimicrobium kibberense</name>
    <dbReference type="NCBI Taxonomy" id="282060"/>
    <lineage>
        <taxon>Bacteria</taxon>
        <taxon>Bacillati</taxon>
        <taxon>Actinomycetota</taxon>
        <taxon>Actinomycetes</taxon>
        <taxon>Micrococcales</taxon>
        <taxon>Ornithinimicrobiaceae</taxon>
        <taxon>Ornithinimicrobium</taxon>
    </lineage>
</organism>
<dbReference type="InterPro" id="IPR000760">
    <property type="entry name" value="Inositol_monophosphatase-like"/>
</dbReference>
<evidence type="ECO:0000313" key="7">
    <source>
        <dbReference type="EMBL" id="MFB9731200.1"/>
    </source>
</evidence>
<comment type="similarity">
    <text evidence="2">Belongs to the inositol monophosphatase superfamily.</text>
</comment>
<dbReference type="Gene3D" id="3.30.540.10">
    <property type="entry name" value="Fructose-1,6-Bisphosphatase, subunit A, domain 1"/>
    <property type="match status" value="1"/>
</dbReference>
<evidence type="ECO:0000256" key="3">
    <source>
        <dbReference type="ARBA" id="ARBA00022723"/>
    </source>
</evidence>
<feature type="region of interest" description="Disordered" evidence="6">
    <location>
        <begin position="270"/>
        <end position="308"/>
    </location>
</feature>
<dbReference type="PANTHER" id="PTHR43200">
    <property type="entry name" value="PHOSPHATASE"/>
    <property type="match status" value="1"/>
</dbReference>
<dbReference type="Proteomes" id="UP001589613">
    <property type="component" value="Unassembled WGS sequence"/>
</dbReference>
<comment type="cofactor">
    <cofactor evidence="1">
        <name>Mg(2+)</name>
        <dbReference type="ChEBI" id="CHEBI:18420"/>
    </cofactor>
</comment>
<evidence type="ECO:0000256" key="1">
    <source>
        <dbReference type="ARBA" id="ARBA00001946"/>
    </source>
</evidence>
<feature type="compositionally biased region" description="Pro residues" evidence="6">
    <location>
        <begin position="297"/>
        <end position="308"/>
    </location>
</feature>
<accession>A0ABV5V096</accession>
<evidence type="ECO:0000256" key="6">
    <source>
        <dbReference type="SAM" id="MobiDB-lite"/>
    </source>
</evidence>
<evidence type="ECO:0000256" key="4">
    <source>
        <dbReference type="ARBA" id="ARBA00022801"/>
    </source>
</evidence>
<keyword evidence="8" id="KW-1185">Reference proteome</keyword>
<dbReference type="InterPro" id="IPR020583">
    <property type="entry name" value="Inositol_monoP_metal-BS"/>
</dbReference>
<dbReference type="PANTHER" id="PTHR43200:SF6">
    <property type="entry name" value="3'(2'),5'-BISPHOSPHATE NUCLEOTIDASE"/>
    <property type="match status" value="1"/>
</dbReference>
<proteinExistence type="inferred from homology"/>
<keyword evidence="3" id="KW-0479">Metal-binding</keyword>
<dbReference type="Gene3D" id="3.40.190.80">
    <property type="match status" value="1"/>
</dbReference>
<gene>
    <name evidence="7" type="ORF">ACFFN0_03975</name>
</gene>
<protein>
    <submittedName>
        <fullName evidence="7">Inositol monophosphatase family protein</fullName>
    </submittedName>
</protein>
<keyword evidence="4" id="KW-0378">Hydrolase</keyword>
<dbReference type="EMBL" id="JBHMAX010000007">
    <property type="protein sequence ID" value="MFB9731200.1"/>
    <property type="molecule type" value="Genomic_DNA"/>
</dbReference>
<dbReference type="PROSITE" id="PS00629">
    <property type="entry name" value="IMP_1"/>
    <property type="match status" value="1"/>
</dbReference>
<dbReference type="InterPro" id="IPR051090">
    <property type="entry name" value="Inositol_monoP_superfamily"/>
</dbReference>
<feature type="compositionally biased region" description="Low complexity" evidence="6">
    <location>
        <begin position="270"/>
        <end position="280"/>
    </location>
</feature>
<dbReference type="SUPFAM" id="SSF56655">
    <property type="entry name" value="Carbohydrate phosphatase"/>
    <property type="match status" value="1"/>
</dbReference>
<sequence>MPAYDDDLRLAHVLADAVERTALDLFGSPDLQVSVGDDGALSTQATARLEDLLRHQLGRTRPRDRVVGRAHEETGQGERCWVLDPVDGTANYVRGVPVWATLISLVVAGEPVLGLVSAPSLSRRWWAGRGSGAWTGRALTRASRVHVSDTRVLAHASVSADEVAAWSHGPHGAGFDRLTDRVWRTRAFGDFWSHALVADGAVDVALSAWMDAFQASTLSALVAEAGGRTSTPEGLPVGQGDPRRASAVVATNGLLHDEVLTLLGSGSAAGPVAGRAAASGQVPGPAVHASEGRGRPSGPPPGGEEPQG</sequence>
<evidence type="ECO:0000256" key="2">
    <source>
        <dbReference type="ARBA" id="ARBA00009759"/>
    </source>
</evidence>
<dbReference type="Pfam" id="PF00459">
    <property type="entry name" value="Inositol_P"/>
    <property type="match status" value="1"/>
</dbReference>
<comment type="caution">
    <text evidence="7">The sequence shown here is derived from an EMBL/GenBank/DDBJ whole genome shotgun (WGS) entry which is preliminary data.</text>
</comment>
<dbReference type="PRINTS" id="PR00377">
    <property type="entry name" value="IMPHPHTASES"/>
</dbReference>
<evidence type="ECO:0000313" key="8">
    <source>
        <dbReference type="Proteomes" id="UP001589613"/>
    </source>
</evidence>
<reference evidence="7 8" key="1">
    <citation type="submission" date="2024-09" db="EMBL/GenBank/DDBJ databases">
        <authorList>
            <person name="Sun Q."/>
            <person name="Mori K."/>
        </authorList>
    </citation>
    <scope>NUCLEOTIDE SEQUENCE [LARGE SCALE GENOMIC DNA]</scope>
    <source>
        <strain evidence="7 8">JCM 12763</strain>
    </source>
</reference>
<name>A0ABV5V096_9MICO</name>